<comment type="catalytic activity">
    <reaction evidence="7 8">
        <text>beta-D-fructose 6-phosphate + diphosphate = beta-D-fructose 1,6-bisphosphate + phosphate + H(+)</text>
        <dbReference type="Rhea" id="RHEA:13613"/>
        <dbReference type="ChEBI" id="CHEBI:15378"/>
        <dbReference type="ChEBI" id="CHEBI:32966"/>
        <dbReference type="ChEBI" id="CHEBI:33019"/>
        <dbReference type="ChEBI" id="CHEBI:43474"/>
        <dbReference type="ChEBI" id="CHEBI:57634"/>
        <dbReference type="EC" id="2.7.1.90"/>
    </reaction>
</comment>
<sequence>MAATAIPRNVLYAQSGGVTAVINASACGLIEAARAASPRIGKVFAARNGILGALAEDLIDTSAESDTDIARLRHTPGGAFGSCRYKLKSIDEQRAQYERLIEVFRAHDIGYFFYNGGGDSMDTANKVSQIAERLGYPLICVGVPKTVDNDLPLTDCCPGFGSVAKYVATSMREAGFDVASMARTSTKIFVLEVMGRHAGWITAACGLAAQSAAEPPHLLLFPEVAFDEVRFLARVKDCVERYDYCTIAVSEGLRDSAGRFLSDMGTRDAFGHAQLGGVGQIVAQLIKDRLGYKYHWALADYLQRAARHVASRTDVEQAYALGRAAVDLALAGRNAVMPVIERLSDSPYRWQVGVAALKDVANIERKMPADFISADGFGITDACRAYLAPLIEGEDFPPFRDGLPDYVRLQNLAVPRRLPDFAL</sequence>
<feature type="binding site" evidence="8">
    <location>
        <begin position="301"/>
        <end position="304"/>
    </location>
    <ligand>
        <name>substrate</name>
    </ligand>
</feature>
<dbReference type="PIRSF" id="PIRSF036483">
    <property type="entry name" value="PFK_XF0274"/>
    <property type="match status" value="1"/>
</dbReference>
<gene>
    <name evidence="8" type="primary">pfp</name>
    <name evidence="10" type="ORF">GHK24_09610</name>
</gene>
<comment type="caution">
    <text evidence="10">The sequence shown here is derived from an EMBL/GenBank/DDBJ whole genome shotgun (WGS) entry which is preliminary data.</text>
</comment>
<feature type="binding site" evidence="8">
    <location>
        <begin position="194"/>
        <end position="196"/>
    </location>
    <ligand>
        <name>substrate</name>
    </ligand>
</feature>
<comment type="cofactor">
    <cofactor evidence="1 8">
        <name>Mg(2+)</name>
        <dbReference type="ChEBI" id="CHEBI:18420"/>
    </cofactor>
</comment>
<comment type="similarity">
    <text evidence="8">Belongs to the phosphofructokinase type A (PFKA) family. PPi-dependent PFK group II subfamily. Clade 'B2' sub-subfamily.</text>
</comment>
<accession>A0A6L5JZQ3</accession>
<keyword evidence="3 8" id="KW-0808">Transferase</keyword>
<dbReference type="Proteomes" id="UP000480275">
    <property type="component" value="Unassembled WGS sequence"/>
</dbReference>
<evidence type="ECO:0000313" key="10">
    <source>
        <dbReference type="EMBL" id="MQY52030.1"/>
    </source>
</evidence>
<dbReference type="PRINTS" id="PR00476">
    <property type="entry name" value="PHFRCTKINASE"/>
</dbReference>
<dbReference type="InterPro" id="IPR011404">
    <property type="entry name" value="PPi-PFK"/>
</dbReference>
<comment type="pathway">
    <text evidence="8">Carbohydrate degradation; glycolysis; D-glyceraldehyde 3-phosphate and glycerone phosphate from D-glucose: step 3/4.</text>
</comment>
<dbReference type="SUPFAM" id="SSF53784">
    <property type="entry name" value="Phosphofructokinase"/>
    <property type="match status" value="1"/>
</dbReference>
<feature type="binding site" evidence="8">
    <location>
        <position position="17"/>
    </location>
    <ligand>
        <name>diphosphate</name>
        <dbReference type="ChEBI" id="CHEBI:33019"/>
    </ligand>
</feature>
<dbReference type="EC" id="2.7.1.90" evidence="8"/>
<feature type="site" description="Important for catalytic activity and substrate specificity; stabilizes the transition state when the phosphoryl donor is PPi; prevents ATP from binding by mimicking the alpha-phosphate group of ATP" evidence="8">
    <location>
        <position position="119"/>
    </location>
</feature>
<comment type="caution">
    <text evidence="8">Lacks conserved residue(s) required for the propagation of feature annotation.</text>
</comment>
<evidence type="ECO:0000313" key="11">
    <source>
        <dbReference type="Proteomes" id="UP000480275"/>
    </source>
</evidence>
<dbReference type="UniPathway" id="UPA00109">
    <property type="reaction ID" value="UER00182"/>
</dbReference>
<keyword evidence="5 8" id="KW-0418">Kinase</keyword>
<comment type="subcellular location">
    <subcellularLocation>
        <location evidence="8">Cytoplasm</location>
    </subcellularLocation>
</comment>
<dbReference type="GO" id="GO:0047334">
    <property type="term" value="F:diphosphate-fructose-6-phosphate 1-phosphotransferase activity"/>
    <property type="evidence" value="ECO:0007669"/>
    <property type="project" value="UniProtKB-EC"/>
</dbReference>
<dbReference type="GO" id="GO:0005737">
    <property type="term" value="C:cytoplasm"/>
    <property type="evidence" value="ECO:0007669"/>
    <property type="project" value="UniProtKB-SubCell"/>
</dbReference>
<dbReference type="Pfam" id="PF00365">
    <property type="entry name" value="PFK"/>
    <property type="match status" value="1"/>
</dbReference>
<dbReference type="HAMAP" id="MF_01978">
    <property type="entry name" value="Phosphofructokinase_II_B2"/>
    <property type="match status" value="1"/>
</dbReference>
<dbReference type="InterPro" id="IPR000023">
    <property type="entry name" value="Phosphofructokinase_dom"/>
</dbReference>
<protein>
    <recommendedName>
        <fullName evidence="8">Pyrophosphate--fructose 6-phosphate 1-phosphotransferase</fullName>
        <ecNumber evidence="8">2.7.1.90</ecNumber>
    </recommendedName>
    <alternativeName>
        <fullName evidence="8">6-phosphofructokinase, pyrophosphate dependent</fullName>
    </alternativeName>
    <alternativeName>
        <fullName evidence="8">PPi-dependent phosphofructokinase</fullName>
        <shortName evidence="8">PPi-PFK</shortName>
    </alternativeName>
    <alternativeName>
        <fullName evidence="8">Pyrophosphate-dependent 6-phosphofructose-1-kinase</fullName>
    </alternativeName>
</protein>
<proteinExistence type="inferred from homology"/>
<evidence type="ECO:0000256" key="6">
    <source>
        <dbReference type="ARBA" id="ARBA00022842"/>
    </source>
</evidence>
<evidence type="ECO:0000256" key="8">
    <source>
        <dbReference type="HAMAP-Rule" id="MF_01978"/>
    </source>
</evidence>
<feature type="site" description="Important for catalytic activity; stabilizes the transition state when the phosphoryl donor is PPi" evidence="8">
    <location>
        <position position="145"/>
    </location>
</feature>
<evidence type="ECO:0000259" key="9">
    <source>
        <dbReference type="Pfam" id="PF00365"/>
    </source>
</evidence>
<feature type="binding site" evidence="8">
    <location>
        <begin position="146"/>
        <end position="148"/>
    </location>
    <ligand>
        <name>substrate</name>
    </ligand>
</feature>
<reference evidence="10 11" key="1">
    <citation type="submission" date="2019-10" db="EMBL/GenBank/DDBJ databases">
        <title>Whole-genome sequence of the purple nonsulfur photosynthetic bacterium Rhodocyclus tenuis.</title>
        <authorList>
            <person name="Kyndt J.A."/>
            <person name="Meyer T.E."/>
        </authorList>
    </citation>
    <scope>NUCLEOTIDE SEQUENCE [LARGE SCALE GENOMIC DNA]</scope>
    <source>
        <strain evidence="10 11">DSM 110</strain>
    </source>
</reference>
<dbReference type="InterPro" id="IPR050929">
    <property type="entry name" value="PFKA"/>
</dbReference>
<feature type="active site" description="Proton acceptor" evidence="8">
    <location>
        <position position="148"/>
    </location>
</feature>
<dbReference type="NCBIfam" id="NF010675">
    <property type="entry name" value="PRK14072.1"/>
    <property type="match status" value="1"/>
</dbReference>
<dbReference type="GO" id="GO:0046872">
    <property type="term" value="F:metal ion binding"/>
    <property type="evidence" value="ECO:0007669"/>
    <property type="project" value="UniProtKB-KW"/>
</dbReference>
<feature type="domain" description="Phosphofructokinase" evidence="9">
    <location>
        <begin position="10"/>
        <end position="328"/>
    </location>
</feature>
<comment type="activity regulation">
    <text evidence="8">Non-allosteric.</text>
</comment>
<keyword evidence="8" id="KW-0324">Glycolysis</keyword>
<evidence type="ECO:0000256" key="7">
    <source>
        <dbReference type="ARBA" id="ARBA00048072"/>
    </source>
</evidence>
<comment type="function">
    <text evidence="2 8">Catalyzes the phosphorylation of D-fructose 6-phosphate, the first committing step of glycolysis. Uses inorganic phosphate (PPi) as phosphoryl donor instead of ATP like common ATP-dependent phosphofructokinases (ATP-PFKs), which renders the reaction reversible, and can thus function both in glycolysis and gluconeogenesis. Consistently, PPi-PFK can replace the enzymes of both the forward (ATP-PFK) and reverse (fructose-bisphosphatase (FBPase)) reactions.</text>
</comment>
<evidence type="ECO:0000256" key="2">
    <source>
        <dbReference type="ARBA" id="ARBA00003138"/>
    </source>
</evidence>
<dbReference type="PANTHER" id="PTHR45770">
    <property type="entry name" value="ATP-DEPENDENT 6-PHOSPHOFRUCTOKINASE 1"/>
    <property type="match status" value="1"/>
</dbReference>
<evidence type="ECO:0000256" key="3">
    <source>
        <dbReference type="ARBA" id="ARBA00022679"/>
    </source>
</evidence>
<dbReference type="GO" id="GO:0003872">
    <property type="term" value="F:6-phosphofructokinase activity"/>
    <property type="evidence" value="ECO:0007669"/>
    <property type="project" value="UniProtKB-UniRule"/>
</dbReference>
<keyword evidence="6 8" id="KW-0460">Magnesium</keyword>
<evidence type="ECO:0000256" key="5">
    <source>
        <dbReference type="ARBA" id="ARBA00022777"/>
    </source>
</evidence>
<keyword evidence="4 8" id="KW-0479">Metal-binding</keyword>
<dbReference type="OrthoDB" id="9802503at2"/>
<dbReference type="InterPro" id="IPR022953">
    <property type="entry name" value="ATP_PFK"/>
</dbReference>
<keyword evidence="8" id="KW-0963">Cytoplasm</keyword>
<dbReference type="InterPro" id="IPR035966">
    <property type="entry name" value="PKF_sf"/>
</dbReference>
<name>A0A6L5JZQ3_RHOTE</name>
<evidence type="ECO:0000256" key="1">
    <source>
        <dbReference type="ARBA" id="ARBA00001946"/>
    </source>
</evidence>
<dbReference type="GO" id="GO:0006002">
    <property type="term" value="P:fructose 6-phosphate metabolic process"/>
    <property type="evidence" value="ECO:0007669"/>
    <property type="project" value="InterPro"/>
</dbReference>
<dbReference type="Gene3D" id="3.40.50.460">
    <property type="entry name" value="Phosphofructokinase domain"/>
    <property type="match status" value="1"/>
</dbReference>
<feature type="binding site" evidence="8">
    <location>
        <position position="251"/>
    </location>
    <ligand>
        <name>substrate</name>
    </ligand>
</feature>
<dbReference type="AlphaFoldDB" id="A0A6L5JZQ3"/>
<dbReference type="Gene3D" id="3.40.50.450">
    <property type="match status" value="1"/>
</dbReference>
<organism evidence="10 11">
    <name type="scientific">Rhodocyclus tenuis</name>
    <name type="common">Rhodospirillum tenue</name>
    <dbReference type="NCBI Taxonomy" id="1066"/>
    <lineage>
        <taxon>Bacteria</taxon>
        <taxon>Pseudomonadati</taxon>
        <taxon>Pseudomonadota</taxon>
        <taxon>Betaproteobacteria</taxon>
        <taxon>Rhodocyclales</taxon>
        <taxon>Rhodocyclaceae</taxon>
        <taxon>Rhodocyclus</taxon>
    </lineage>
</organism>
<evidence type="ECO:0000256" key="4">
    <source>
        <dbReference type="ARBA" id="ARBA00022723"/>
    </source>
</evidence>
<comment type="subunit">
    <text evidence="8">Homodimer.</text>
</comment>
<dbReference type="EMBL" id="WIXJ01000006">
    <property type="protein sequence ID" value="MQY52030.1"/>
    <property type="molecule type" value="Genomic_DNA"/>
</dbReference>